<sequence length="166" mass="18025">MRKLRTGAKWGHDVEALAPGGFTKPRLTFSTEQPGSHTRDKTPSPSRASKSPEPKSAGRKPLWLPPGRATTPESNTVRKNTKTDGINRKPLAHLSGNTKPIGRATTPSKVTTAVEPQFPADVLKAQREALRKLLDQTPSKKARASVPVAVPAPAHPRVKVLRKEEQ</sequence>
<feature type="region of interest" description="Disordered" evidence="1">
    <location>
        <begin position="1"/>
        <end position="108"/>
    </location>
</feature>
<evidence type="ECO:0000313" key="3">
    <source>
        <dbReference type="Proteomes" id="UP000799640"/>
    </source>
</evidence>
<dbReference type="AlphaFoldDB" id="A0A6G1HIA1"/>
<reference evidence="2" key="1">
    <citation type="journal article" date="2020" name="Stud. Mycol.">
        <title>101 Dothideomycetes genomes: a test case for predicting lifestyles and emergence of pathogens.</title>
        <authorList>
            <person name="Haridas S."/>
            <person name="Albert R."/>
            <person name="Binder M."/>
            <person name="Bloem J."/>
            <person name="Labutti K."/>
            <person name="Salamov A."/>
            <person name="Andreopoulos B."/>
            <person name="Baker S."/>
            <person name="Barry K."/>
            <person name="Bills G."/>
            <person name="Bluhm B."/>
            <person name="Cannon C."/>
            <person name="Castanera R."/>
            <person name="Culley D."/>
            <person name="Daum C."/>
            <person name="Ezra D."/>
            <person name="Gonzalez J."/>
            <person name="Henrissat B."/>
            <person name="Kuo A."/>
            <person name="Liang C."/>
            <person name="Lipzen A."/>
            <person name="Lutzoni F."/>
            <person name="Magnuson J."/>
            <person name="Mondo S."/>
            <person name="Nolan M."/>
            <person name="Ohm R."/>
            <person name="Pangilinan J."/>
            <person name="Park H.-J."/>
            <person name="Ramirez L."/>
            <person name="Alfaro M."/>
            <person name="Sun H."/>
            <person name="Tritt A."/>
            <person name="Yoshinaga Y."/>
            <person name="Zwiers L.-H."/>
            <person name="Turgeon B."/>
            <person name="Goodwin S."/>
            <person name="Spatafora J."/>
            <person name="Crous P."/>
            <person name="Grigoriev I."/>
        </authorList>
    </citation>
    <scope>NUCLEOTIDE SEQUENCE</scope>
    <source>
        <strain evidence="2">CBS 262.69</strain>
    </source>
</reference>
<name>A0A6G1HIA1_9PEZI</name>
<protein>
    <submittedName>
        <fullName evidence="2">Uncharacterized protein</fullName>
    </submittedName>
</protein>
<evidence type="ECO:0000256" key="1">
    <source>
        <dbReference type="SAM" id="MobiDB-lite"/>
    </source>
</evidence>
<dbReference type="EMBL" id="ML996712">
    <property type="protein sequence ID" value="KAF2395631.1"/>
    <property type="molecule type" value="Genomic_DNA"/>
</dbReference>
<gene>
    <name evidence="2" type="ORF">EJ06DRAFT_585778</name>
</gene>
<evidence type="ECO:0000313" key="2">
    <source>
        <dbReference type="EMBL" id="KAF2395631.1"/>
    </source>
</evidence>
<accession>A0A6G1HIA1</accession>
<dbReference type="Proteomes" id="UP000799640">
    <property type="component" value="Unassembled WGS sequence"/>
</dbReference>
<feature type="region of interest" description="Disordered" evidence="1">
    <location>
        <begin position="135"/>
        <end position="166"/>
    </location>
</feature>
<proteinExistence type="predicted"/>
<organism evidence="2 3">
    <name type="scientific">Trichodelitschia bisporula</name>
    <dbReference type="NCBI Taxonomy" id="703511"/>
    <lineage>
        <taxon>Eukaryota</taxon>
        <taxon>Fungi</taxon>
        <taxon>Dikarya</taxon>
        <taxon>Ascomycota</taxon>
        <taxon>Pezizomycotina</taxon>
        <taxon>Dothideomycetes</taxon>
        <taxon>Dothideomycetes incertae sedis</taxon>
        <taxon>Phaeotrichales</taxon>
        <taxon>Phaeotrichaceae</taxon>
        <taxon>Trichodelitschia</taxon>
    </lineage>
</organism>
<keyword evidence="3" id="KW-1185">Reference proteome</keyword>